<feature type="compositionally biased region" description="Basic and acidic residues" evidence="1">
    <location>
        <begin position="33"/>
        <end position="43"/>
    </location>
</feature>
<feature type="compositionally biased region" description="Polar residues" evidence="1">
    <location>
        <begin position="57"/>
        <end position="69"/>
    </location>
</feature>
<organism evidence="2">
    <name type="scientific">Phaffia rhodozyma</name>
    <name type="common">Yeast</name>
    <name type="synonym">Xanthophyllomyces dendrorhous</name>
    <dbReference type="NCBI Taxonomy" id="264483"/>
    <lineage>
        <taxon>Eukaryota</taxon>
        <taxon>Fungi</taxon>
        <taxon>Dikarya</taxon>
        <taxon>Basidiomycota</taxon>
        <taxon>Agaricomycotina</taxon>
        <taxon>Tremellomycetes</taxon>
        <taxon>Cystofilobasidiales</taxon>
        <taxon>Mrakiaceae</taxon>
        <taxon>Phaffia</taxon>
    </lineage>
</organism>
<feature type="region of interest" description="Disordered" evidence="1">
    <location>
        <begin position="33"/>
        <end position="72"/>
    </location>
</feature>
<sequence>MAICHSHLDLQDIQEGSSVRSFSLSPTFREARLHEPSRVEHSSARSKISLPDDKSSRLSAHNQTSTSTLTKRHSRAVEFEPVTHIIVLPDAEKGKPRVQLRRMSMSLSFSKAPSEESLDDPSFIPTSPRRICRQLRIQLDEIGPSKYWTRQVIHIAQDLAYITKRTSP</sequence>
<dbReference type="AlphaFoldDB" id="A0A0F7SP33"/>
<protein>
    <submittedName>
        <fullName evidence="2">Uncharacterized protein</fullName>
    </submittedName>
</protein>
<evidence type="ECO:0000256" key="1">
    <source>
        <dbReference type="SAM" id="MobiDB-lite"/>
    </source>
</evidence>
<dbReference type="EMBL" id="LN483157">
    <property type="protein sequence ID" value="CED83837.1"/>
    <property type="molecule type" value="Genomic_DNA"/>
</dbReference>
<name>A0A0F7SP33_PHARH</name>
<reference evidence="2" key="1">
    <citation type="submission" date="2014-08" db="EMBL/GenBank/DDBJ databases">
        <authorList>
            <person name="Sharma Rahul"/>
            <person name="Thines Marco"/>
        </authorList>
    </citation>
    <scope>NUCLEOTIDE SEQUENCE</scope>
</reference>
<accession>A0A0F7SP33</accession>
<evidence type="ECO:0000313" key="2">
    <source>
        <dbReference type="EMBL" id="CED83837.1"/>
    </source>
</evidence>
<proteinExistence type="predicted"/>